<gene>
    <name evidence="1" type="ORF">UFOPK1425_00037</name>
</gene>
<name>A0A6J6AZF6_9ZZZZ</name>
<proteinExistence type="predicted"/>
<reference evidence="1" key="1">
    <citation type="submission" date="2020-05" db="EMBL/GenBank/DDBJ databases">
        <authorList>
            <person name="Chiriac C."/>
            <person name="Salcher M."/>
            <person name="Ghai R."/>
            <person name="Kavagutti S V."/>
        </authorList>
    </citation>
    <scope>NUCLEOTIDE SEQUENCE</scope>
</reference>
<accession>A0A6J6AZF6</accession>
<sequence length="46" mass="5002">MSDVVVSLGYPRAAHSLGFIVLCGVTRVFDGYPQKLALVTTNTYIK</sequence>
<evidence type="ECO:0000313" key="1">
    <source>
        <dbReference type="EMBL" id="CAB4531678.1"/>
    </source>
</evidence>
<dbReference type="AlphaFoldDB" id="A0A6J6AZF6"/>
<dbReference type="EMBL" id="CAEZSJ010000003">
    <property type="protein sequence ID" value="CAB4531678.1"/>
    <property type="molecule type" value="Genomic_DNA"/>
</dbReference>
<protein>
    <submittedName>
        <fullName evidence="1">Unannotated protein</fullName>
    </submittedName>
</protein>
<organism evidence="1">
    <name type="scientific">freshwater metagenome</name>
    <dbReference type="NCBI Taxonomy" id="449393"/>
    <lineage>
        <taxon>unclassified sequences</taxon>
        <taxon>metagenomes</taxon>
        <taxon>ecological metagenomes</taxon>
    </lineage>
</organism>